<sequence length="275" mass="31170">MKLKFIPLIKDLYNRYETHDVAALSAQMTYYLILSIFPFLIFIMTVISYTPLTSEDILMNVKPIFATNAFETIEDFVNGVLESNNTTLLSFGMLGTIWSSSSGVMAIINGFNKAYNTPEVRPFWKVRGIAMLYVLGLGTTILLSFIMVVFGHTIGQQLFKLLQSPTNIETVWAWAKYLIPLCIMYMVFTFLFRRIPNHHISFREALPGATFSTLGWVITSILFAYYVNNWGNYTKIYGSIGGIIVLLVWLYISSIITLIGGEINAAIAQMRKNQI</sequence>
<dbReference type="Proteomes" id="UP000295418">
    <property type="component" value="Unassembled WGS sequence"/>
</dbReference>
<dbReference type="AlphaFoldDB" id="A0A4R4DXX3"/>
<feature type="transmembrane region" description="Helical" evidence="6">
    <location>
        <begin position="132"/>
        <end position="154"/>
    </location>
</feature>
<keyword evidence="5 6" id="KW-0472">Membrane</keyword>
<feature type="transmembrane region" description="Helical" evidence="6">
    <location>
        <begin position="88"/>
        <end position="111"/>
    </location>
</feature>
<dbReference type="RefSeq" id="WP_132420502.1">
    <property type="nucleotide sequence ID" value="NZ_SKFG01000047.1"/>
</dbReference>
<dbReference type="EMBL" id="SKFG01000047">
    <property type="protein sequence ID" value="TCZ69873.1"/>
    <property type="molecule type" value="Genomic_DNA"/>
</dbReference>
<dbReference type="PIRSF" id="PIRSF035875">
    <property type="entry name" value="RNase_BN"/>
    <property type="match status" value="1"/>
</dbReference>
<evidence type="ECO:0000256" key="3">
    <source>
        <dbReference type="ARBA" id="ARBA00022692"/>
    </source>
</evidence>
<dbReference type="Pfam" id="PF03631">
    <property type="entry name" value="Virul_fac_BrkB"/>
    <property type="match status" value="1"/>
</dbReference>
<dbReference type="OrthoDB" id="9775903at2"/>
<protein>
    <submittedName>
        <fullName evidence="7">YihY/virulence factor BrkB family protein</fullName>
    </submittedName>
</protein>
<evidence type="ECO:0000256" key="1">
    <source>
        <dbReference type="ARBA" id="ARBA00004651"/>
    </source>
</evidence>
<reference evidence="7 8" key="1">
    <citation type="submission" date="2019-03" db="EMBL/GenBank/DDBJ databases">
        <authorList>
            <person name="Kim M.K.M."/>
        </authorList>
    </citation>
    <scope>NUCLEOTIDE SEQUENCE [LARGE SCALE GENOMIC DNA]</scope>
    <source>
        <strain evidence="7 8">18JY21-1</strain>
    </source>
</reference>
<feature type="transmembrane region" description="Helical" evidence="6">
    <location>
        <begin position="174"/>
        <end position="193"/>
    </location>
</feature>
<evidence type="ECO:0000313" key="7">
    <source>
        <dbReference type="EMBL" id="TCZ69873.1"/>
    </source>
</evidence>
<keyword evidence="8" id="KW-1185">Reference proteome</keyword>
<evidence type="ECO:0000256" key="4">
    <source>
        <dbReference type="ARBA" id="ARBA00022989"/>
    </source>
</evidence>
<proteinExistence type="predicted"/>
<evidence type="ECO:0000256" key="6">
    <source>
        <dbReference type="SAM" id="Phobius"/>
    </source>
</evidence>
<keyword evidence="2" id="KW-1003">Cell membrane</keyword>
<comment type="subcellular location">
    <subcellularLocation>
        <location evidence="1">Cell membrane</location>
        <topology evidence="1">Multi-pass membrane protein</topology>
    </subcellularLocation>
</comment>
<dbReference type="NCBIfam" id="TIGR00765">
    <property type="entry name" value="yihY_not_rbn"/>
    <property type="match status" value="1"/>
</dbReference>
<evidence type="ECO:0000313" key="8">
    <source>
        <dbReference type="Proteomes" id="UP000295418"/>
    </source>
</evidence>
<dbReference type="InterPro" id="IPR017039">
    <property type="entry name" value="Virul_fac_BrkB"/>
</dbReference>
<feature type="transmembrane region" description="Helical" evidence="6">
    <location>
        <begin position="205"/>
        <end position="227"/>
    </location>
</feature>
<feature type="transmembrane region" description="Helical" evidence="6">
    <location>
        <begin position="239"/>
        <end position="261"/>
    </location>
</feature>
<evidence type="ECO:0000256" key="5">
    <source>
        <dbReference type="ARBA" id="ARBA00023136"/>
    </source>
</evidence>
<comment type="caution">
    <text evidence="7">The sequence shown here is derived from an EMBL/GenBank/DDBJ whole genome shotgun (WGS) entry which is preliminary data.</text>
</comment>
<dbReference type="GO" id="GO:0005886">
    <property type="term" value="C:plasma membrane"/>
    <property type="evidence" value="ECO:0007669"/>
    <property type="project" value="UniProtKB-SubCell"/>
</dbReference>
<organism evidence="7 8">
    <name type="scientific">Paenibacillus albiflavus</name>
    <dbReference type="NCBI Taxonomy" id="2545760"/>
    <lineage>
        <taxon>Bacteria</taxon>
        <taxon>Bacillati</taxon>
        <taxon>Bacillota</taxon>
        <taxon>Bacilli</taxon>
        <taxon>Bacillales</taxon>
        <taxon>Paenibacillaceae</taxon>
        <taxon>Paenibacillus</taxon>
    </lineage>
</organism>
<dbReference type="PANTHER" id="PTHR30213:SF0">
    <property type="entry name" value="UPF0761 MEMBRANE PROTEIN YIHY"/>
    <property type="match status" value="1"/>
</dbReference>
<dbReference type="PANTHER" id="PTHR30213">
    <property type="entry name" value="INNER MEMBRANE PROTEIN YHJD"/>
    <property type="match status" value="1"/>
</dbReference>
<keyword evidence="3 6" id="KW-0812">Transmembrane</keyword>
<feature type="transmembrane region" description="Helical" evidence="6">
    <location>
        <begin position="21"/>
        <end position="49"/>
    </location>
</feature>
<gene>
    <name evidence="7" type="ORF">E0485_23580</name>
</gene>
<accession>A0A4R4DXX3</accession>
<evidence type="ECO:0000256" key="2">
    <source>
        <dbReference type="ARBA" id="ARBA00022475"/>
    </source>
</evidence>
<name>A0A4R4DXX3_9BACL</name>
<keyword evidence="4 6" id="KW-1133">Transmembrane helix</keyword>